<organism evidence="1 2">
    <name type="scientific">Cannabis sativa</name>
    <name type="common">Hemp</name>
    <name type="synonym">Marijuana</name>
    <dbReference type="NCBI Taxonomy" id="3483"/>
    <lineage>
        <taxon>Eukaryota</taxon>
        <taxon>Viridiplantae</taxon>
        <taxon>Streptophyta</taxon>
        <taxon>Embryophyta</taxon>
        <taxon>Tracheophyta</taxon>
        <taxon>Spermatophyta</taxon>
        <taxon>Magnoliopsida</taxon>
        <taxon>eudicotyledons</taxon>
        <taxon>Gunneridae</taxon>
        <taxon>Pentapetalae</taxon>
        <taxon>rosids</taxon>
        <taxon>fabids</taxon>
        <taxon>Rosales</taxon>
        <taxon>Cannabaceae</taxon>
        <taxon>Cannabis</taxon>
    </lineage>
</organism>
<evidence type="ECO:0000313" key="2">
    <source>
        <dbReference type="Proteomes" id="UP000583929"/>
    </source>
</evidence>
<reference evidence="1 2" key="1">
    <citation type="journal article" date="2020" name="bioRxiv">
        <title>Sequence and annotation of 42 cannabis genomes reveals extensive copy number variation in cannabinoid synthesis and pathogen resistance genes.</title>
        <authorList>
            <person name="Mckernan K.J."/>
            <person name="Helbert Y."/>
            <person name="Kane L.T."/>
            <person name="Ebling H."/>
            <person name="Zhang L."/>
            <person name="Liu B."/>
            <person name="Eaton Z."/>
            <person name="Mclaughlin S."/>
            <person name="Kingan S."/>
            <person name="Baybayan P."/>
            <person name="Concepcion G."/>
            <person name="Jordan M."/>
            <person name="Riva A."/>
            <person name="Barbazuk W."/>
            <person name="Harkins T."/>
        </authorList>
    </citation>
    <scope>NUCLEOTIDE SEQUENCE [LARGE SCALE GENOMIC DNA]</scope>
    <source>
        <strain evidence="2">cv. Jamaican Lion 4</strain>
        <tissue evidence="1">Leaf</tissue>
    </source>
</reference>
<comment type="caution">
    <text evidence="1">The sequence shown here is derived from an EMBL/GenBank/DDBJ whole genome shotgun (WGS) entry which is preliminary data.</text>
</comment>
<dbReference type="AlphaFoldDB" id="A0A7J6HSD5"/>
<protein>
    <submittedName>
        <fullName evidence="1">Uncharacterized protein</fullName>
    </submittedName>
</protein>
<name>A0A7J6HSD5_CANSA</name>
<gene>
    <name evidence="1" type="ORF">G4B88_017262</name>
</gene>
<accession>A0A7J6HSD5</accession>
<dbReference type="EMBL" id="JAATIQ010000030">
    <property type="protein sequence ID" value="KAF4397781.1"/>
    <property type="molecule type" value="Genomic_DNA"/>
</dbReference>
<dbReference type="Proteomes" id="UP000583929">
    <property type="component" value="Unassembled WGS sequence"/>
</dbReference>
<evidence type="ECO:0000313" key="1">
    <source>
        <dbReference type="EMBL" id="KAF4397781.1"/>
    </source>
</evidence>
<sequence>MNLSNYNSWRWSSSSAIMEHVTIFASLALSLCLSQENGVFKGSSGDPVGWWWFSGLVVIRRDGGDRCALVVRWVAVVVCSKCSPCLSNLKIWLQTGKFDQEAGRGLVLNKLNIRIVIGWAHEIRVGRLDLPHRKLMMIRSNRGIFIMVHVSKSTVSRQIQTRHLIIPRYPQQLQLVQTVKKWAHRGRDPTCHHHHLNHLRRQ</sequence>
<keyword evidence="2" id="KW-1185">Reference proteome</keyword>
<proteinExistence type="predicted"/>